<dbReference type="AlphaFoldDB" id="A0A7C4PH60"/>
<evidence type="ECO:0000313" key="1">
    <source>
        <dbReference type="EMBL" id="HGS20243.1"/>
    </source>
</evidence>
<proteinExistence type="predicted"/>
<dbReference type="Gene3D" id="2.60.120.260">
    <property type="entry name" value="Galactose-binding domain-like"/>
    <property type="match status" value="1"/>
</dbReference>
<gene>
    <name evidence="1" type="ORF">ENT37_00045</name>
</gene>
<reference evidence="1" key="1">
    <citation type="journal article" date="2020" name="mSystems">
        <title>Genome- and Community-Level Interaction Insights into Carbon Utilization and Element Cycling Functions of Hydrothermarchaeota in Hydrothermal Sediment.</title>
        <authorList>
            <person name="Zhou Z."/>
            <person name="Liu Y."/>
            <person name="Xu W."/>
            <person name="Pan J."/>
            <person name="Luo Z.H."/>
            <person name="Li M."/>
        </authorList>
    </citation>
    <scope>NUCLEOTIDE SEQUENCE [LARGE SCALE GENOMIC DNA]</scope>
    <source>
        <strain evidence="1">SpSt-573</strain>
    </source>
</reference>
<protein>
    <submittedName>
        <fullName evidence="1">Uncharacterized protein</fullName>
    </submittedName>
</protein>
<comment type="caution">
    <text evidence="1">The sequence shown here is derived from an EMBL/GenBank/DDBJ whole genome shotgun (WGS) entry which is preliminary data.</text>
</comment>
<dbReference type="EMBL" id="DSYK01000002">
    <property type="protein sequence ID" value="HGS20243.1"/>
    <property type="molecule type" value="Genomic_DNA"/>
</dbReference>
<sequence>MNDDRKNFQATEMITNKGGDFVEFPFRGTGICWVGAKDLIYGMANVYLDGILQTDSIDLFYSMPISTSWGEEKLHQQILFSAENLEDQEHLLRIIATGKKNPRAGNAYISVDAFAFPESLAHGQYA</sequence>
<name>A0A7C4PH60_9CHLR</name>
<accession>A0A7C4PH60</accession>
<organism evidence="1">
    <name type="scientific">Anaerolinea thermolimosa</name>
    <dbReference type="NCBI Taxonomy" id="229919"/>
    <lineage>
        <taxon>Bacteria</taxon>
        <taxon>Bacillati</taxon>
        <taxon>Chloroflexota</taxon>
        <taxon>Anaerolineae</taxon>
        <taxon>Anaerolineales</taxon>
        <taxon>Anaerolineaceae</taxon>
        <taxon>Anaerolinea</taxon>
    </lineage>
</organism>